<gene>
    <name evidence="2" type="ORF">GCM10009742_75000</name>
</gene>
<dbReference type="RefSeq" id="WP_344200584.1">
    <property type="nucleotide sequence ID" value="NZ_BAAAND010000012.1"/>
</dbReference>
<comment type="caution">
    <text evidence="2">The sequence shown here is derived from an EMBL/GenBank/DDBJ whole genome shotgun (WGS) entry which is preliminary data.</text>
</comment>
<accession>A0ABP4QK00</accession>
<feature type="region of interest" description="Disordered" evidence="1">
    <location>
        <begin position="103"/>
        <end position="122"/>
    </location>
</feature>
<name>A0ABP4QK00_9ACTN</name>
<evidence type="ECO:0000313" key="2">
    <source>
        <dbReference type="EMBL" id="GAA1612810.1"/>
    </source>
</evidence>
<organism evidence="2 3">
    <name type="scientific">Kribbella karoonensis</name>
    <dbReference type="NCBI Taxonomy" id="324851"/>
    <lineage>
        <taxon>Bacteria</taxon>
        <taxon>Bacillati</taxon>
        <taxon>Actinomycetota</taxon>
        <taxon>Actinomycetes</taxon>
        <taxon>Propionibacteriales</taxon>
        <taxon>Kribbellaceae</taxon>
        <taxon>Kribbella</taxon>
    </lineage>
</organism>
<dbReference type="EMBL" id="BAAAND010000012">
    <property type="protein sequence ID" value="GAA1612810.1"/>
    <property type="molecule type" value="Genomic_DNA"/>
</dbReference>
<evidence type="ECO:0000313" key="3">
    <source>
        <dbReference type="Proteomes" id="UP001500190"/>
    </source>
</evidence>
<evidence type="ECO:0000256" key="1">
    <source>
        <dbReference type="SAM" id="MobiDB-lite"/>
    </source>
</evidence>
<sequence length="122" mass="13228">MGNLEFSYPELCGFATAVGGIQVPGFADDAGDDLQGDVVGGPQAAHEYTKIAMLAEYHLGRGRRGLEAFAKLSRDIAEHFGQTDSANAEELNKVWSAEHLPMIANSKQDKPPQLPEFPEDRV</sequence>
<keyword evidence="3" id="KW-1185">Reference proteome</keyword>
<proteinExistence type="predicted"/>
<protein>
    <submittedName>
        <fullName evidence="2">Uncharacterized protein</fullName>
    </submittedName>
</protein>
<dbReference type="Proteomes" id="UP001500190">
    <property type="component" value="Unassembled WGS sequence"/>
</dbReference>
<reference evidence="3" key="1">
    <citation type="journal article" date="2019" name="Int. J. Syst. Evol. Microbiol.">
        <title>The Global Catalogue of Microorganisms (GCM) 10K type strain sequencing project: providing services to taxonomists for standard genome sequencing and annotation.</title>
        <authorList>
            <consortium name="The Broad Institute Genomics Platform"/>
            <consortium name="The Broad Institute Genome Sequencing Center for Infectious Disease"/>
            <person name="Wu L."/>
            <person name="Ma J."/>
        </authorList>
    </citation>
    <scope>NUCLEOTIDE SEQUENCE [LARGE SCALE GENOMIC DNA]</scope>
    <source>
        <strain evidence="3">JCM 14304</strain>
    </source>
</reference>